<dbReference type="Pfam" id="PF08238">
    <property type="entry name" value="Sel1"/>
    <property type="match status" value="3"/>
</dbReference>
<keyword evidence="3" id="KW-0862">Zinc</keyword>
<proteinExistence type="predicted"/>
<dbReference type="InterPro" id="IPR013083">
    <property type="entry name" value="Znf_RING/FYVE/PHD"/>
</dbReference>
<dbReference type="PROSITE" id="PS50089">
    <property type="entry name" value="ZF_RING_2"/>
    <property type="match status" value="1"/>
</dbReference>
<dbReference type="Pfam" id="PF13920">
    <property type="entry name" value="zf-C3HC4_3"/>
    <property type="match status" value="1"/>
</dbReference>
<reference evidence="6" key="2">
    <citation type="journal article" date="2018" name="Nat. Commun.">
        <title>Tailed giant Tupanvirus possesses the most complete translational apparatus of the known virosphere.</title>
        <authorList>
            <person name="Abrahao J."/>
            <person name="Silva L."/>
            <person name="Silva L.S."/>
            <person name="Khalil J.Y.B."/>
            <person name="Rodrigues R."/>
            <person name="Arantes T."/>
            <person name="Assis F."/>
            <person name="Boratto P."/>
            <person name="Andrade M."/>
            <person name="Kroon E.G."/>
            <person name="Ribeiro B."/>
            <person name="Bergier I."/>
            <person name="Seligmann H."/>
            <person name="Ghigo E."/>
            <person name="Colson P."/>
            <person name="Levasseur A."/>
            <person name="Kroemer G."/>
            <person name="Raoult D."/>
            <person name="La Scola B."/>
        </authorList>
    </citation>
    <scope>NUCLEOTIDE SEQUENCE [LARGE SCALE GENOMIC DNA]</scope>
    <source>
        <strain evidence="6">Soda lake</strain>
    </source>
</reference>
<evidence type="ECO:0000256" key="2">
    <source>
        <dbReference type="ARBA" id="ARBA00022771"/>
    </source>
</evidence>
<dbReference type="SUPFAM" id="SSF81901">
    <property type="entry name" value="HCP-like"/>
    <property type="match status" value="1"/>
</dbReference>
<reference evidence="6" key="1">
    <citation type="submission" date="2017-01" db="EMBL/GenBank/DDBJ databases">
        <authorList>
            <person name="Assis F.L."/>
            <person name="Abrahao J.S."/>
            <person name="Silva L."/>
            <person name="Khalil J.B."/>
            <person name="Rodrigues R."/>
            <person name="Silva L.S."/>
            <person name="Arantes T."/>
            <person name="Boratto P."/>
            <person name="Andrade M."/>
            <person name="Kroon E.G."/>
            <person name="Ribeiro B."/>
            <person name="Bergier I."/>
            <person name="Seligmann H."/>
            <person name="Ghigo E."/>
            <person name="Colson P."/>
            <person name="Levasseur A."/>
            <person name="Raoult D."/>
            <person name="Scola B.L."/>
        </authorList>
    </citation>
    <scope>NUCLEOTIDE SEQUENCE</scope>
    <source>
        <strain evidence="6">Soda lake</strain>
    </source>
</reference>
<feature type="domain" description="RING-type" evidence="5">
    <location>
        <begin position="161"/>
        <end position="195"/>
    </location>
</feature>
<dbReference type="InterPro" id="IPR011990">
    <property type="entry name" value="TPR-like_helical_dom_sf"/>
</dbReference>
<dbReference type="RefSeq" id="YP_010782350.1">
    <property type="nucleotide sequence ID" value="NC_075039.1"/>
</dbReference>
<sequence length="221" mass="25398">MNNLAIIYGDVEENYELAVKYFLMAIEKGCSAAMYNLASHYEDIDKNYELAIKYYLMAIENEDADAMHSLAMYYQKIEKNDVLALKYYLMAAHSQNYSSVKKINNKLKKHFDIDLAIKAYNFLTSENLAKLNKKICKTLLVEKIMNQNAAEINNVCTIFCCTNCKLEQVKCVFLECGHSICAQCYQQITKCPICSKGIFPLEHLGFDDVSTQKFIIKSKYL</sequence>
<evidence type="ECO:0000256" key="1">
    <source>
        <dbReference type="ARBA" id="ARBA00022723"/>
    </source>
</evidence>
<dbReference type="InterPro" id="IPR017907">
    <property type="entry name" value="Znf_RING_CS"/>
</dbReference>
<dbReference type="PANTHER" id="PTHR11102">
    <property type="entry name" value="SEL-1-LIKE PROTEIN"/>
    <property type="match status" value="1"/>
</dbReference>
<name>A0A6N1NMP4_9VIRU</name>
<dbReference type="Gene3D" id="1.25.40.10">
    <property type="entry name" value="Tetratricopeptide repeat domain"/>
    <property type="match status" value="1"/>
</dbReference>
<evidence type="ECO:0000313" key="6">
    <source>
        <dbReference type="EMBL" id="QKU35674.1"/>
    </source>
</evidence>
<keyword evidence="2 4" id="KW-0863">Zinc-finger</keyword>
<dbReference type="SUPFAM" id="SSF57850">
    <property type="entry name" value="RING/U-box"/>
    <property type="match status" value="1"/>
</dbReference>
<dbReference type="KEGG" id="vg:80519114"/>
<dbReference type="EMBL" id="KY523104">
    <property type="protein sequence ID" value="QKU35674.1"/>
    <property type="molecule type" value="Genomic_DNA"/>
</dbReference>
<dbReference type="InterPro" id="IPR001841">
    <property type="entry name" value="Znf_RING"/>
</dbReference>
<dbReference type="Gene3D" id="3.30.40.10">
    <property type="entry name" value="Zinc/RING finger domain, C3HC4 (zinc finger)"/>
    <property type="match status" value="1"/>
</dbReference>
<evidence type="ECO:0000256" key="3">
    <source>
        <dbReference type="ARBA" id="ARBA00022833"/>
    </source>
</evidence>
<dbReference type="PANTHER" id="PTHR11102:SF160">
    <property type="entry name" value="ERAD-ASSOCIATED E3 UBIQUITIN-PROTEIN LIGASE COMPONENT HRD3"/>
    <property type="match status" value="1"/>
</dbReference>
<dbReference type="InterPro" id="IPR050767">
    <property type="entry name" value="Sel1_AlgK"/>
</dbReference>
<dbReference type="InterPro" id="IPR006597">
    <property type="entry name" value="Sel1-like"/>
</dbReference>
<accession>A0A6N1NMP4</accession>
<evidence type="ECO:0000256" key="4">
    <source>
        <dbReference type="PROSITE-ProRule" id="PRU00175"/>
    </source>
</evidence>
<organism evidence="6">
    <name type="scientific">Tupanvirus soda lake</name>
    <dbReference type="NCBI Taxonomy" id="2126985"/>
    <lineage>
        <taxon>Viruses</taxon>
        <taxon>Varidnaviria</taxon>
        <taxon>Bamfordvirae</taxon>
        <taxon>Nucleocytoviricota</taxon>
        <taxon>Megaviricetes</taxon>
        <taxon>Imitervirales</taxon>
        <taxon>Mimiviridae</taxon>
        <taxon>Megamimivirinae</taxon>
        <taxon>Tupanvirus</taxon>
        <taxon>Tupanvirus salinum</taxon>
    </lineage>
</organism>
<dbReference type="GeneID" id="80519114"/>
<dbReference type="SMART" id="SM00671">
    <property type="entry name" value="SEL1"/>
    <property type="match status" value="3"/>
</dbReference>
<protein>
    <recommendedName>
        <fullName evidence="5">RING-type domain-containing protein</fullName>
    </recommendedName>
</protein>
<dbReference type="GO" id="GO:0008270">
    <property type="term" value="F:zinc ion binding"/>
    <property type="evidence" value="ECO:0007669"/>
    <property type="project" value="UniProtKB-KW"/>
</dbReference>
<evidence type="ECO:0000259" key="5">
    <source>
        <dbReference type="PROSITE" id="PS50089"/>
    </source>
</evidence>
<keyword evidence="1" id="KW-0479">Metal-binding</keyword>
<dbReference type="PROSITE" id="PS00518">
    <property type="entry name" value="ZF_RING_1"/>
    <property type="match status" value="1"/>
</dbReference>